<organism evidence="2 3">
    <name type="scientific">Zestomonas insulae</name>
    <dbReference type="NCBI Taxonomy" id="2809017"/>
    <lineage>
        <taxon>Bacteria</taxon>
        <taxon>Pseudomonadati</taxon>
        <taxon>Pseudomonadota</taxon>
        <taxon>Gammaproteobacteria</taxon>
        <taxon>Pseudomonadales</taxon>
        <taxon>Pseudomonadaceae</taxon>
        <taxon>Zestomonas</taxon>
    </lineage>
</organism>
<keyword evidence="1" id="KW-0472">Membrane</keyword>
<keyword evidence="3" id="KW-1185">Reference proteome</keyword>
<feature type="transmembrane region" description="Helical" evidence="1">
    <location>
        <begin position="36"/>
        <end position="57"/>
    </location>
</feature>
<keyword evidence="1" id="KW-0812">Transmembrane</keyword>
<name>A0ABS2IGY1_9GAMM</name>
<feature type="transmembrane region" description="Helical" evidence="1">
    <location>
        <begin position="98"/>
        <end position="124"/>
    </location>
</feature>
<dbReference type="EMBL" id="JAFEUP010000003">
    <property type="protein sequence ID" value="MBM7061418.1"/>
    <property type="molecule type" value="Genomic_DNA"/>
</dbReference>
<gene>
    <name evidence="2" type="ORF">JQX08_11950</name>
</gene>
<keyword evidence="1" id="KW-1133">Transmembrane helix</keyword>
<protein>
    <recommendedName>
        <fullName evidence="4">DUF1109 domain-containing protein</fullName>
    </recommendedName>
</protein>
<accession>A0ABS2IGY1</accession>
<dbReference type="Proteomes" id="UP000717995">
    <property type="component" value="Unassembled WGS sequence"/>
</dbReference>
<reference evidence="2 3" key="1">
    <citation type="submission" date="2021-02" db="EMBL/GenBank/DDBJ databases">
        <authorList>
            <person name="Lee D.-H."/>
        </authorList>
    </citation>
    <scope>NUCLEOTIDE SEQUENCE [LARGE SCALE GENOMIC DNA]</scope>
    <source>
        <strain evidence="2 3">UL073</strain>
    </source>
</reference>
<evidence type="ECO:0000256" key="1">
    <source>
        <dbReference type="SAM" id="Phobius"/>
    </source>
</evidence>
<comment type="caution">
    <text evidence="2">The sequence shown here is derived from an EMBL/GenBank/DDBJ whole genome shotgun (WGS) entry which is preliminary data.</text>
</comment>
<dbReference type="RefSeq" id="WP_205348599.1">
    <property type="nucleotide sequence ID" value="NZ_JAFEUP010000003.1"/>
</dbReference>
<feature type="transmembrane region" description="Helical" evidence="1">
    <location>
        <begin position="64"/>
        <end position="86"/>
    </location>
</feature>
<proteinExistence type="predicted"/>
<evidence type="ECO:0000313" key="2">
    <source>
        <dbReference type="EMBL" id="MBM7061418.1"/>
    </source>
</evidence>
<evidence type="ECO:0008006" key="4">
    <source>
        <dbReference type="Google" id="ProtNLM"/>
    </source>
</evidence>
<evidence type="ECO:0000313" key="3">
    <source>
        <dbReference type="Proteomes" id="UP000717995"/>
    </source>
</evidence>
<feature type="transmembrane region" description="Helical" evidence="1">
    <location>
        <begin position="144"/>
        <end position="166"/>
    </location>
</feature>
<feature type="transmembrane region" description="Helical" evidence="1">
    <location>
        <begin position="178"/>
        <end position="195"/>
    </location>
</feature>
<sequence length="210" mass="21611">MQYSTALSDAFLAAACLAAIIGIARAAPRLGHNAPPLLLGFLLPLLAAACGVVRFGISPSIAPLHVAFSQASGLLGLPLLGLAAFSLSRGLSGDWRPWSAIVVALGIGAALASHFGVLGSYRILLNLLPLLLLIEAALRQRPRIAPLAAACTGVGLFLGAGLAVGTDGFIGPLRRIDLFHALLTLAYGLLAWLLLQLRAAAKVESTVKTL</sequence>